<gene>
    <name evidence="2" type="ORF">CHH61_08200</name>
</gene>
<dbReference type="RefSeq" id="WP_095319306.1">
    <property type="nucleotide sequence ID" value="NZ_NPBS01000035.1"/>
</dbReference>
<evidence type="ECO:0000313" key="3">
    <source>
        <dbReference type="Proteomes" id="UP000216133"/>
    </source>
</evidence>
<feature type="transmembrane region" description="Helical" evidence="1">
    <location>
        <begin position="91"/>
        <end position="124"/>
    </location>
</feature>
<reference evidence="2 3" key="1">
    <citation type="submission" date="2017-07" db="EMBL/GenBank/DDBJ databases">
        <title>Isolation and whole genome analysis of endospore-forming bacteria from heroin.</title>
        <authorList>
            <person name="Kalinowski J."/>
            <person name="Ahrens B."/>
            <person name="Al-Dilaimi A."/>
            <person name="Winkler A."/>
            <person name="Wibberg D."/>
            <person name="Schleenbecker U."/>
            <person name="Ruckert C."/>
            <person name="Wolfel R."/>
            <person name="Grass G."/>
        </authorList>
    </citation>
    <scope>NUCLEOTIDE SEQUENCE [LARGE SCALE GENOMIC DNA]</scope>
    <source>
        <strain evidence="2 3">7523-2</strain>
    </source>
</reference>
<accession>A0A268S3S7</accession>
<sequence length="134" mass="14944">MSFILVLAILVHVIALFVFLRRKSEKDVWFGILGMSMFIAMVGLSVNVLVSDNPLLFHYPGLLWGLIAFGLVIEVVSLAKKSVSGQLIAASLHLFLVFPTIFSIGIILLVLAIMEIVGAILFFMKYRQKISYEK</sequence>
<dbReference type="EMBL" id="NPBS01000035">
    <property type="protein sequence ID" value="PAF26586.1"/>
    <property type="molecule type" value="Genomic_DNA"/>
</dbReference>
<evidence type="ECO:0000256" key="1">
    <source>
        <dbReference type="SAM" id="Phobius"/>
    </source>
</evidence>
<feature type="transmembrane region" description="Helical" evidence="1">
    <location>
        <begin position="31"/>
        <end position="50"/>
    </location>
</feature>
<comment type="caution">
    <text evidence="2">The sequence shown here is derived from an EMBL/GenBank/DDBJ whole genome shotgun (WGS) entry which is preliminary data.</text>
</comment>
<keyword evidence="1" id="KW-0472">Membrane</keyword>
<organism evidence="2 3">
    <name type="scientific">Shouchella clausii</name>
    <name type="common">Alkalihalobacillus clausii</name>
    <dbReference type="NCBI Taxonomy" id="79880"/>
    <lineage>
        <taxon>Bacteria</taxon>
        <taxon>Bacillati</taxon>
        <taxon>Bacillota</taxon>
        <taxon>Bacilli</taxon>
        <taxon>Bacillales</taxon>
        <taxon>Bacillaceae</taxon>
        <taxon>Shouchella</taxon>
    </lineage>
</organism>
<dbReference type="Proteomes" id="UP000216133">
    <property type="component" value="Unassembled WGS sequence"/>
</dbReference>
<protein>
    <submittedName>
        <fullName evidence="2">Uncharacterized protein</fullName>
    </submittedName>
</protein>
<keyword evidence="1" id="KW-1133">Transmembrane helix</keyword>
<feature type="transmembrane region" description="Helical" evidence="1">
    <location>
        <begin position="62"/>
        <end position="79"/>
    </location>
</feature>
<evidence type="ECO:0000313" key="2">
    <source>
        <dbReference type="EMBL" id="PAF26586.1"/>
    </source>
</evidence>
<name>A0A268S3S7_SHOCL</name>
<proteinExistence type="predicted"/>
<keyword evidence="1" id="KW-0812">Transmembrane</keyword>
<dbReference type="AlphaFoldDB" id="A0A268S3S7"/>